<dbReference type="InterPro" id="IPR030828">
    <property type="entry name" value="HTH_TyrR"/>
</dbReference>
<dbReference type="NCBIfam" id="TIGR00229">
    <property type="entry name" value="sensory_box"/>
    <property type="match status" value="1"/>
</dbReference>
<dbReference type="CDD" id="cd00130">
    <property type="entry name" value="PAS"/>
    <property type="match status" value="1"/>
</dbReference>
<evidence type="ECO:0000313" key="10">
    <source>
        <dbReference type="EMBL" id="SMC74744.1"/>
    </source>
</evidence>
<dbReference type="Proteomes" id="UP000192738">
    <property type="component" value="Unassembled WGS sequence"/>
</dbReference>
<dbReference type="Gene3D" id="3.30.450.20">
    <property type="entry name" value="PAS domain"/>
    <property type="match status" value="1"/>
</dbReference>
<dbReference type="SUPFAM" id="SSF55785">
    <property type="entry name" value="PYP-like sensor domain (PAS domain)"/>
    <property type="match status" value="1"/>
</dbReference>
<evidence type="ECO:0000256" key="3">
    <source>
        <dbReference type="ARBA" id="ARBA00022840"/>
    </source>
</evidence>
<dbReference type="PROSITE" id="PS50112">
    <property type="entry name" value="PAS"/>
    <property type="match status" value="1"/>
</dbReference>
<dbReference type="EMBL" id="FWXI01000008">
    <property type="protein sequence ID" value="SMC74744.1"/>
    <property type="molecule type" value="Genomic_DNA"/>
</dbReference>
<dbReference type="Pfam" id="PF00989">
    <property type="entry name" value="PAS"/>
    <property type="match status" value="1"/>
</dbReference>
<dbReference type="OrthoDB" id="9765164at2"/>
<dbReference type="RefSeq" id="WP_084575752.1">
    <property type="nucleotide sequence ID" value="NZ_CP155572.1"/>
</dbReference>
<dbReference type="SMART" id="SM00382">
    <property type="entry name" value="AAA"/>
    <property type="match status" value="1"/>
</dbReference>
<protein>
    <recommendedName>
        <fullName evidence="7">HTH-type transcriptional regulatory protein TyrR</fullName>
    </recommendedName>
</protein>
<evidence type="ECO:0000259" key="8">
    <source>
        <dbReference type="PROSITE" id="PS50045"/>
    </source>
</evidence>
<evidence type="ECO:0000256" key="2">
    <source>
        <dbReference type="ARBA" id="ARBA00022797"/>
    </source>
</evidence>
<evidence type="ECO:0000256" key="4">
    <source>
        <dbReference type="ARBA" id="ARBA00023015"/>
    </source>
</evidence>
<dbReference type="GO" id="GO:0005524">
    <property type="term" value="F:ATP binding"/>
    <property type="evidence" value="ECO:0007669"/>
    <property type="project" value="UniProtKB-KW"/>
</dbReference>
<dbReference type="InterPro" id="IPR009057">
    <property type="entry name" value="Homeodomain-like_sf"/>
</dbReference>
<dbReference type="InterPro" id="IPR000014">
    <property type="entry name" value="PAS"/>
</dbReference>
<dbReference type="InterPro" id="IPR013767">
    <property type="entry name" value="PAS_fold"/>
</dbReference>
<dbReference type="Pfam" id="PF25601">
    <property type="entry name" value="AAA_lid_14"/>
    <property type="match status" value="1"/>
</dbReference>
<dbReference type="SUPFAM" id="SSF52540">
    <property type="entry name" value="P-loop containing nucleoside triphosphate hydrolases"/>
    <property type="match status" value="1"/>
</dbReference>
<evidence type="ECO:0000259" key="9">
    <source>
        <dbReference type="PROSITE" id="PS50112"/>
    </source>
</evidence>
<dbReference type="GO" id="GO:0003677">
    <property type="term" value="F:DNA binding"/>
    <property type="evidence" value="ECO:0007669"/>
    <property type="project" value="UniProtKB-KW"/>
</dbReference>
<keyword evidence="6" id="KW-0804">Transcription</keyword>
<dbReference type="Gene3D" id="1.10.10.60">
    <property type="entry name" value="Homeodomain-like"/>
    <property type="match status" value="1"/>
</dbReference>
<sequence>MREYVIQIDFVDRPGLGYEIFKLTEQNAIDKIAMEVLPEHGMVIKFRCDLDSKAQSLINDISLVTGVKAVKYRDQMPCEEREAELKTILNSVGEGILAVDKDGKITHINEVACRIFQCDPLVLIGLGVETLLDDKHPILDTLKSGKTYRLKEGRINKKGRSIRYLTSGEPVINAKGQIIGAVATITDFRQVEAIISKVDKIRHLTTFDEIVFQSDKMRQLIGAARTVAKSSSTVLLRGESGTGKELFASALHTEGPRHQAPFIAVNCTALPDSLLESELFGYEEGAFTGAVKSGKKGLFEQANGGTLFLDEIGELPPQVQARLLRVLQEGTIRRVGGGNEMRVDVRIIAATHRNLEEMVRNGEFREDLYYRLNVIPLTIPPLRERKEDIFLISQRLIRKICTKLNKPEIRLARESIEALMNQEWPGNIRQLENTLERVINLIDATEIQPHHLSVWADIGTTSNGGVKNALPRKNIVQLEIPCEGKGARLKDIVAEVEKEIITRVLEKYPSSRLAGQMLGVSNTTILNKMRSYGL</sequence>
<dbReference type="InterPro" id="IPR058031">
    <property type="entry name" value="AAA_lid_NorR"/>
</dbReference>
<dbReference type="Pfam" id="PF00158">
    <property type="entry name" value="Sigma54_activat"/>
    <property type="match status" value="1"/>
</dbReference>
<feature type="domain" description="PAS" evidence="9">
    <location>
        <begin position="81"/>
        <end position="137"/>
    </location>
</feature>
<keyword evidence="1" id="KW-0547">Nucleotide-binding</keyword>
<evidence type="ECO:0000256" key="1">
    <source>
        <dbReference type="ARBA" id="ARBA00022741"/>
    </source>
</evidence>
<dbReference type="FunFam" id="3.40.50.300:FF:000006">
    <property type="entry name" value="DNA-binding transcriptional regulator NtrC"/>
    <property type="match status" value="1"/>
</dbReference>
<accession>A0A1W2BPP9</accession>
<dbReference type="PANTHER" id="PTHR32071">
    <property type="entry name" value="TRANSCRIPTIONAL REGULATORY PROTEIN"/>
    <property type="match status" value="1"/>
</dbReference>
<evidence type="ECO:0000256" key="6">
    <source>
        <dbReference type="ARBA" id="ARBA00023163"/>
    </source>
</evidence>
<dbReference type="CDD" id="cd00009">
    <property type="entry name" value="AAA"/>
    <property type="match status" value="1"/>
</dbReference>
<dbReference type="InterPro" id="IPR027417">
    <property type="entry name" value="P-loop_NTPase"/>
</dbReference>
<evidence type="ECO:0000313" key="11">
    <source>
        <dbReference type="Proteomes" id="UP000192738"/>
    </source>
</evidence>
<gene>
    <name evidence="10" type="ORF">SAMN04488500_10842</name>
</gene>
<dbReference type="Gene3D" id="1.10.8.60">
    <property type="match status" value="1"/>
</dbReference>
<evidence type="ECO:0000256" key="5">
    <source>
        <dbReference type="ARBA" id="ARBA00023125"/>
    </source>
</evidence>
<organism evidence="10 11">
    <name type="scientific">Sporomusa malonica</name>
    <dbReference type="NCBI Taxonomy" id="112901"/>
    <lineage>
        <taxon>Bacteria</taxon>
        <taxon>Bacillati</taxon>
        <taxon>Bacillota</taxon>
        <taxon>Negativicutes</taxon>
        <taxon>Selenomonadales</taxon>
        <taxon>Sporomusaceae</taxon>
        <taxon>Sporomusa</taxon>
    </lineage>
</organism>
<dbReference type="InterPro" id="IPR002078">
    <property type="entry name" value="Sigma_54_int"/>
</dbReference>
<dbReference type="InterPro" id="IPR025944">
    <property type="entry name" value="Sigma_54_int_dom_CS"/>
</dbReference>
<dbReference type="PROSITE" id="PS00675">
    <property type="entry name" value="SIGMA54_INTERACT_1"/>
    <property type="match status" value="1"/>
</dbReference>
<dbReference type="SUPFAM" id="SSF46689">
    <property type="entry name" value="Homeodomain-like"/>
    <property type="match status" value="1"/>
</dbReference>
<dbReference type="NCBIfam" id="TIGR04381">
    <property type="entry name" value="HTH_TypR"/>
    <property type="match status" value="1"/>
</dbReference>
<keyword evidence="3" id="KW-0067">ATP-binding</keyword>
<reference evidence="10 11" key="1">
    <citation type="submission" date="2017-04" db="EMBL/GenBank/DDBJ databases">
        <authorList>
            <person name="Afonso C.L."/>
            <person name="Miller P.J."/>
            <person name="Scott M.A."/>
            <person name="Spackman E."/>
            <person name="Goraichik I."/>
            <person name="Dimitrov K.M."/>
            <person name="Suarez D.L."/>
            <person name="Swayne D.E."/>
        </authorList>
    </citation>
    <scope>NUCLEOTIDE SEQUENCE [LARGE SCALE GENOMIC DNA]</scope>
    <source>
        <strain evidence="10 11">DSM 5090</strain>
    </source>
</reference>
<dbReference type="InterPro" id="IPR025662">
    <property type="entry name" value="Sigma_54_int_dom_ATP-bd_1"/>
</dbReference>
<keyword evidence="5" id="KW-0238">DNA-binding</keyword>
<dbReference type="SMART" id="SM00091">
    <property type="entry name" value="PAS"/>
    <property type="match status" value="1"/>
</dbReference>
<dbReference type="InterPro" id="IPR035965">
    <property type="entry name" value="PAS-like_dom_sf"/>
</dbReference>
<dbReference type="PROSITE" id="PS00688">
    <property type="entry name" value="SIGMA54_INTERACT_3"/>
    <property type="match status" value="1"/>
</dbReference>
<dbReference type="PROSITE" id="PS00676">
    <property type="entry name" value="SIGMA54_INTERACT_2"/>
    <property type="match status" value="1"/>
</dbReference>
<name>A0A1W2BPP9_9FIRM</name>
<dbReference type="GO" id="GO:0006355">
    <property type="term" value="P:regulation of DNA-templated transcription"/>
    <property type="evidence" value="ECO:0007669"/>
    <property type="project" value="InterPro"/>
</dbReference>
<feature type="domain" description="Sigma-54 factor interaction" evidence="8">
    <location>
        <begin position="210"/>
        <end position="440"/>
    </location>
</feature>
<dbReference type="Pfam" id="PF18024">
    <property type="entry name" value="HTH_50"/>
    <property type="match status" value="1"/>
</dbReference>
<proteinExistence type="predicted"/>
<dbReference type="Gene3D" id="3.30.70.260">
    <property type="match status" value="1"/>
</dbReference>
<dbReference type="InterPro" id="IPR025943">
    <property type="entry name" value="Sigma_54_int_dom_ATP-bd_2"/>
</dbReference>
<dbReference type="PROSITE" id="PS50045">
    <property type="entry name" value="SIGMA54_INTERACT_4"/>
    <property type="match status" value="1"/>
</dbReference>
<keyword evidence="4" id="KW-0805">Transcription regulation</keyword>
<dbReference type="PANTHER" id="PTHR32071:SF57">
    <property type="entry name" value="C4-DICARBOXYLATE TRANSPORT TRANSCRIPTIONAL REGULATORY PROTEIN DCTD"/>
    <property type="match status" value="1"/>
</dbReference>
<dbReference type="Gene3D" id="3.40.50.300">
    <property type="entry name" value="P-loop containing nucleotide triphosphate hydrolases"/>
    <property type="match status" value="1"/>
</dbReference>
<dbReference type="STRING" id="112901.SAMN04488500_10842"/>
<keyword evidence="2" id="KW-0058">Aromatic hydrocarbons catabolism</keyword>
<keyword evidence="11" id="KW-1185">Reference proteome</keyword>
<dbReference type="InterPro" id="IPR003593">
    <property type="entry name" value="AAA+_ATPase"/>
</dbReference>
<evidence type="ECO:0000256" key="7">
    <source>
        <dbReference type="ARBA" id="ARBA00029500"/>
    </source>
</evidence>
<dbReference type="AlphaFoldDB" id="A0A1W2BPP9"/>